<dbReference type="AlphaFoldDB" id="A0A5N6SSV4"/>
<evidence type="ECO:0000313" key="1">
    <source>
        <dbReference type="EMBL" id="KAE8137766.1"/>
    </source>
</evidence>
<dbReference type="Proteomes" id="UP000325672">
    <property type="component" value="Unassembled WGS sequence"/>
</dbReference>
<organism evidence="1 2">
    <name type="scientific">Aspergillus pseudotamarii</name>
    <dbReference type="NCBI Taxonomy" id="132259"/>
    <lineage>
        <taxon>Eukaryota</taxon>
        <taxon>Fungi</taxon>
        <taxon>Dikarya</taxon>
        <taxon>Ascomycota</taxon>
        <taxon>Pezizomycotina</taxon>
        <taxon>Eurotiomycetes</taxon>
        <taxon>Eurotiomycetidae</taxon>
        <taxon>Eurotiales</taxon>
        <taxon>Aspergillaceae</taxon>
        <taxon>Aspergillus</taxon>
        <taxon>Aspergillus subgen. Circumdati</taxon>
    </lineage>
</organism>
<name>A0A5N6SSV4_ASPPS</name>
<accession>A0A5N6SSV4</accession>
<proteinExistence type="predicted"/>
<dbReference type="RefSeq" id="XP_031913829.1">
    <property type="nucleotide sequence ID" value="XM_032054514.1"/>
</dbReference>
<reference evidence="1 2" key="1">
    <citation type="submission" date="2019-04" db="EMBL/GenBank/DDBJ databases">
        <title>Friends and foes A comparative genomics study of 23 Aspergillus species from section Flavi.</title>
        <authorList>
            <consortium name="DOE Joint Genome Institute"/>
            <person name="Kjaerbolling I."/>
            <person name="Vesth T."/>
            <person name="Frisvad J.C."/>
            <person name="Nybo J.L."/>
            <person name="Theobald S."/>
            <person name="Kildgaard S."/>
            <person name="Isbrandt T."/>
            <person name="Kuo A."/>
            <person name="Sato A."/>
            <person name="Lyhne E.K."/>
            <person name="Kogle M.E."/>
            <person name="Wiebenga A."/>
            <person name="Kun R.S."/>
            <person name="Lubbers R.J."/>
            <person name="Makela M.R."/>
            <person name="Barry K."/>
            <person name="Chovatia M."/>
            <person name="Clum A."/>
            <person name="Daum C."/>
            <person name="Haridas S."/>
            <person name="He G."/>
            <person name="LaButti K."/>
            <person name="Lipzen A."/>
            <person name="Mondo S."/>
            <person name="Riley R."/>
            <person name="Salamov A."/>
            <person name="Simmons B.A."/>
            <person name="Magnuson J.K."/>
            <person name="Henrissat B."/>
            <person name="Mortensen U.H."/>
            <person name="Larsen T.O."/>
            <person name="Devries R.P."/>
            <person name="Grigoriev I.V."/>
            <person name="Machida M."/>
            <person name="Baker S.E."/>
            <person name="Andersen M.R."/>
        </authorList>
    </citation>
    <scope>NUCLEOTIDE SEQUENCE [LARGE SCALE GENOMIC DNA]</scope>
    <source>
        <strain evidence="1 2">CBS 117625</strain>
    </source>
</reference>
<dbReference type="GeneID" id="43638724"/>
<gene>
    <name evidence="1" type="ORF">BDV38DRAFT_246199</name>
</gene>
<dbReference type="OrthoDB" id="4470871at2759"/>
<evidence type="ECO:0000313" key="2">
    <source>
        <dbReference type="Proteomes" id="UP000325672"/>
    </source>
</evidence>
<protein>
    <submittedName>
        <fullName evidence="1">Uncharacterized protein</fullName>
    </submittedName>
</protein>
<dbReference type="EMBL" id="ML743575">
    <property type="protein sequence ID" value="KAE8137766.1"/>
    <property type="molecule type" value="Genomic_DNA"/>
</dbReference>
<keyword evidence="2" id="KW-1185">Reference proteome</keyword>
<sequence>MQPASERPFQASRFAYLTNTDGLAASHPGAQQQVENAKSHYTSALKNLESTDKDAREAYHDDKANGLTTDTFGNWAMQNSPEWASAKAEAQAAGAALSSAAMNAFGPAYEQRIREKQSEVDRAAYEAGFQPEIF</sequence>